<sequence>MEISVKEISELSAKEMIEIFYERVKVFVVEQNCPYQEVDEADYLAKHVVLRENGEILGYTRIINRKADVTFGRVLITENARKRRLGKLLVETTLKEIAESYPQKAVNISAQHYLLGFYESFGFVATTDVYLEDDIPHIGMTLNK</sequence>
<dbReference type="GO" id="GO:0016747">
    <property type="term" value="F:acyltransferase activity, transferring groups other than amino-acyl groups"/>
    <property type="evidence" value="ECO:0007669"/>
    <property type="project" value="InterPro"/>
</dbReference>
<dbReference type="Proteomes" id="UP000288197">
    <property type="component" value="Unassembled WGS sequence"/>
</dbReference>
<keyword evidence="2" id="KW-1185">Reference proteome</keyword>
<dbReference type="Pfam" id="PF13673">
    <property type="entry name" value="Acetyltransf_10"/>
    <property type="match status" value="1"/>
</dbReference>
<keyword evidence="1" id="KW-0808">Transferase</keyword>
<dbReference type="RefSeq" id="WP_114290353.1">
    <property type="nucleotide sequence ID" value="NZ_CP081461.1"/>
</dbReference>
<gene>
    <name evidence="1" type="ORF">CBF32_11540</name>
</gene>
<dbReference type="InterPro" id="IPR016181">
    <property type="entry name" value="Acyl_CoA_acyltransferase"/>
</dbReference>
<dbReference type="AlphaFoldDB" id="A0A369ASK9"/>
<organism evidence="1 2">
    <name type="scientific">Vagococcus fluvialis</name>
    <dbReference type="NCBI Taxonomy" id="2738"/>
    <lineage>
        <taxon>Bacteria</taxon>
        <taxon>Bacillati</taxon>
        <taxon>Bacillota</taxon>
        <taxon>Bacilli</taxon>
        <taxon>Lactobacillales</taxon>
        <taxon>Enterococcaceae</taxon>
        <taxon>Vagococcus</taxon>
    </lineage>
</organism>
<evidence type="ECO:0000313" key="1">
    <source>
        <dbReference type="EMBL" id="RST99667.1"/>
    </source>
</evidence>
<dbReference type="SUPFAM" id="SSF55729">
    <property type="entry name" value="Acyl-CoA N-acyltransferases (Nat)"/>
    <property type="match status" value="1"/>
</dbReference>
<evidence type="ECO:0000313" key="2">
    <source>
        <dbReference type="Proteomes" id="UP000288197"/>
    </source>
</evidence>
<dbReference type="EMBL" id="NGJX01000014">
    <property type="protein sequence ID" value="RST99667.1"/>
    <property type="molecule type" value="Genomic_DNA"/>
</dbReference>
<accession>A0A369ASK9</accession>
<reference evidence="1 2" key="1">
    <citation type="submission" date="2017-05" db="EMBL/GenBank/DDBJ databases">
        <title>Vagococcus spp. assemblies.</title>
        <authorList>
            <person name="Gulvik C.A."/>
        </authorList>
    </citation>
    <scope>NUCLEOTIDE SEQUENCE [LARGE SCALE GENOMIC DNA]</scope>
    <source>
        <strain evidence="1 2">NCFB 2497</strain>
    </source>
</reference>
<dbReference type="InterPro" id="IPR000182">
    <property type="entry name" value="GNAT_dom"/>
</dbReference>
<dbReference type="GeneID" id="63147300"/>
<comment type="caution">
    <text evidence="1">The sequence shown here is derived from an EMBL/GenBank/DDBJ whole genome shotgun (WGS) entry which is preliminary data.</text>
</comment>
<dbReference type="OrthoDB" id="9796171at2"/>
<name>A0A369ASK9_9ENTE</name>
<protein>
    <submittedName>
        <fullName evidence="1">GNAT family N-acetyltransferase</fullName>
    </submittedName>
</protein>
<dbReference type="Gene3D" id="3.40.630.30">
    <property type="match status" value="1"/>
</dbReference>
<dbReference type="PROSITE" id="PS51186">
    <property type="entry name" value="GNAT"/>
    <property type="match status" value="1"/>
</dbReference>
<proteinExistence type="predicted"/>